<name>A0ABD6HAG0_AGRVI</name>
<dbReference type="InterPro" id="IPR002610">
    <property type="entry name" value="Peptidase_S54_rhomboid-like"/>
</dbReference>
<evidence type="ECO:0000256" key="3">
    <source>
        <dbReference type="ARBA" id="ARBA00022692"/>
    </source>
</evidence>
<dbReference type="Gene3D" id="1.20.1540.10">
    <property type="entry name" value="Rhomboid-like"/>
    <property type="match status" value="1"/>
</dbReference>
<comment type="subcellular location">
    <subcellularLocation>
        <location evidence="1">Membrane</location>
        <topology evidence="1">Multi-pass membrane protein</topology>
    </subcellularLocation>
</comment>
<keyword evidence="2 11" id="KW-0645">Protease</keyword>
<dbReference type="SUPFAM" id="SSF144091">
    <property type="entry name" value="Rhomboid-like"/>
    <property type="match status" value="1"/>
</dbReference>
<evidence type="ECO:0000256" key="7">
    <source>
        <dbReference type="ARBA" id="ARBA00023136"/>
    </source>
</evidence>
<dbReference type="GO" id="GO:0016020">
    <property type="term" value="C:membrane"/>
    <property type="evidence" value="ECO:0007669"/>
    <property type="project" value="UniProtKB-SubCell"/>
</dbReference>
<keyword evidence="6 8" id="KW-1133">Transmembrane helix</keyword>
<keyword evidence="4" id="KW-0378">Hydrolase</keyword>
<reference evidence="12 13" key="1">
    <citation type="submission" date="2019-11" db="EMBL/GenBank/DDBJ databases">
        <title>Whole-genome sequencing of Allorhizobium vitis.</title>
        <authorList>
            <person name="Gan H.M."/>
            <person name="Savka M.A."/>
        </authorList>
    </citation>
    <scope>NUCLEOTIDE SEQUENCE [LARGE SCALE GENOMIC DNA]</scope>
    <source>
        <strain evidence="11 13">RF2/1</strain>
        <strain evidence="10 12">T1/7</strain>
    </source>
</reference>
<feature type="transmembrane region" description="Helical" evidence="8">
    <location>
        <begin position="197"/>
        <end position="216"/>
    </location>
</feature>
<dbReference type="InterPro" id="IPR022764">
    <property type="entry name" value="Peptidase_S54_rhomboid_dom"/>
</dbReference>
<dbReference type="PANTHER" id="PTHR22936:SF69">
    <property type="entry name" value="RHOMBOID-LIKE PROTEIN"/>
    <property type="match status" value="1"/>
</dbReference>
<dbReference type="EMBL" id="MBFE02000006">
    <property type="protein sequence ID" value="MUO42220.1"/>
    <property type="molecule type" value="Genomic_DNA"/>
</dbReference>
<evidence type="ECO:0000313" key="11">
    <source>
        <dbReference type="EMBL" id="MUP10865.1"/>
    </source>
</evidence>
<gene>
    <name evidence="11" type="ORF">BBK91_013390</name>
    <name evidence="10" type="ORF">BBL17_010545</name>
</gene>
<dbReference type="AlphaFoldDB" id="A0ABD6HAG0"/>
<keyword evidence="5" id="KW-0720">Serine protease</keyword>
<keyword evidence="7 8" id="KW-0472">Membrane</keyword>
<evidence type="ECO:0000313" key="12">
    <source>
        <dbReference type="Proteomes" id="UP000179454"/>
    </source>
</evidence>
<accession>A0ABD6HAG0</accession>
<evidence type="ECO:0000256" key="4">
    <source>
        <dbReference type="ARBA" id="ARBA00022801"/>
    </source>
</evidence>
<dbReference type="GO" id="GO:0006508">
    <property type="term" value="P:proteolysis"/>
    <property type="evidence" value="ECO:0007669"/>
    <property type="project" value="UniProtKB-KW"/>
</dbReference>
<feature type="transmembrane region" description="Helical" evidence="8">
    <location>
        <begin position="228"/>
        <end position="248"/>
    </location>
</feature>
<evidence type="ECO:0000256" key="5">
    <source>
        <dbReference type="ARBA" id="ARBA00022825"/>
    </source>
</evidence>
<dbReference type="RefSeq" id="WP_015916444.1">
    <property type="nucleotide sequence ID" value="NZ_MBFA02000007.1"/>
</dbReference>
<feature type="transmembrane region" description="Helical" evidence="8">
    <location>
        <begin position="108"/>
        <end position="127"/>
    </location>
</feature>
<sequence>MDEIVPVSKDKQNSTAYKIPGATFILCAAFLIVFRLQTEWAFSPQNKTGFDLQTLVAFGAASRNLVFSGDWFRLFAANFITDEAIQLLLNLPFLIFAGMSLERHFGSVCFLAIFFGGCIVGTSFSVLFSNPEIIHFGPIGGLTAILIARTISVPQTPGSPSPSSPSRGKLYRQAAAHGRMFFTIGLPLIYLKTNPASYFGNIMGGVCIGLACGILLRCKWHIKYAARVRKAASTLVFANAAMATYAIYAVNAGFGDYGYLHSVAPAQETRRLIADAQRGGTLYIKSYPLDPIGYALIADHALGEHDYPAAEKYARKGLSIVQQINRPELQSTKMMILAELALSLRGENEMDAAKEQAKTPCSGWTKIARTLRKDGLCG</sequence>
<dbReference type="Proteomes" id="UP000179454">
    <property type="component" value="Unassembled WGS sequence"/>
</dbReference>
<dbReference type="EMBL" id="MBFA02000007">
    <property type="protein sequence ID" value="MUP10865.1"/>
    <property type="molecule type" value="Genomic_DNA"/>
</dbReference>
<evidence type="ECO:0000313" key="13">
    <source>
        <dbReference type="Proteomes" id="UP000179536"/>
    </source>
</evidence>
<evidence type="ECO:0000256" key="8">
    <source>
        <dbReference type="SAM" id="Phobius"/>
    </source>
</evidence>
<evidence type="ECO:0000313" key="10">
    <source>
        <dbReference type="EMBL" id="MUO42220.1"/>
    </source>
</evidence>
<comment type="caution">
    <text evidence="11">The sequence shown here is derived from an EMBL/GenBank/DDBJ whole genome shotgun (WGS) entry which is preliminary data.</text>
</comment>
<proteinExistence type="predicted"/>
<dbReference type="Proteomes" id="UP000179536">
    <property type="component" value="Unassembled WGS sequence"/>
</dbReference>
<feature type="transmembrane region" description="Helical" evidence="8">
    <location>
        <begin position="15"/>
        <end position="34"/>
    </location>
</feature>
<evidence type="ECO:0000256" key="6">
    <source>
        <dbReference type="ARBA" id="ARBA00022989"/>
    </source>
</evidence>
<feature type="domain" description="Peptidase S54 rhomboid" evidence="9">
    <location>
        <begin position="69"/>
        <end position="216"/>
    </location>
</feature>
<dbReference type="Pfam" id="PF01694">
    <property type="entry name" value="Rhomboid"/>
    <property type="match status" value="1"/>
</dbReference>
<dbReference type="InterPro" id="IPR035952">
    <property type="entry name" value="Rhomboid-like_sf"/>
</dbReference>
<protein>
    <submittedName>
        <fullName evidence="11">Rhomboid family intramembrane serine protease</fullName>
    </submittedName>
</protein>
<dbReference type="PANTHER" id="PTHR22936">
    <property type="entry name" value="RHOMBOID-RELATED"/>
    <property type="match status" value="1"/>
</dbReference>
<evidence type="ECO:0000256" key="2">
    <source>
        <dbReference type="ARBA" id="ARBA00022670"/>
    </source>
</evidence>
<evidence type="ECO:0000259" key="9">
    <source>
        <dbReference type="Pfam" id="PF01694"/>
    </source>
</evidence>
<evidence type="ECO:0000256" key="1">
    <source>
        <dbReference type="ARBA" id="ARBA00004141"/>
    </source>
</evidence>
<keyword evidence="3 8" id="KW-0812">Transmembrane</keyword>
<keyword evidence="12" id="KW-1185">Reference proteome</keyword>
<organism evidence="11 13">
    <name type="scientific">Agrobacterium vitis</name>
    <name type="common">Rhizobium vitis</name>
    <dbReference type="NCBI Taxonomy" id="373"/>
    <lineage>
        <taxon>Bacteria</taxon>
        <taxon>Pseudomonadati</taxon>
        <taxon>Pseudomonadota</taxon>
        <taxon>Alphaproteobacteria</taxon>
        <taxon>Hyphomicrobiales</taxon>
        <taxon>Rhizobiaceae</taxon>
        <taxon>Rhizobium/Agrobacterium group</taxon>
        <taxon>Agrobacterium</taxon>
    </lineage>
</organism>
<dbReference type="GO" id="GO:0008236">
    <property type="term" value="F:serine-type peptidase activity"/>
    <property type="evidence" value="ECO:0007669"/>
    <property type="project" value="UniProtKB-KW"/>
</dbReference>